<evidence type="ECO:0000256" key="1">
    <source>
        <dbReference type="SAM" id="MobiDB-lite"/>
    </source>
</evidence>
<organism evidence="2 3">
    <name type="scientific">Symbiodinium pilosum</name>
    <name type="common">Dinoflagellate</name>
    <dbReference type="NCBI Taxonomy" id="2952"/>
    <lineage>
        <taxon>Eukaryota</taxon>
        <taxon>Sar</taxon>
        <taxon>Alveolata</taxon>
        <taxon>Dinophyceae</taxon>
        <taxon>Suessiales</taxon>
        <taxon>Symbiodiniaceae</taxon>
        <taxon>Symbiodinium</taxon>
    </lineage>
</organism>
<comment type="caution">
    <text evidence="2">The sequence shown here is derived from an EMBL/GenBank/DDBJ whole genome shotgun (WGS) entry which is preliminary data.</text>
</comment>
<reference evidence="2" key="1">
    <citation type="submission" date="2021-02" db="EMBL/GenBank/DDBJ databases">
        <authorList>
            <person name="Dougan E. K."/>
            <person name="Rhodes N."/>
            <person name="Thang M."/>
            <person name="Chan C."/>
        </authorList>
    </citation>
    <scope>NUCLEOTIDE SEQUENCE</scope>
</reference>
<feature type="compositionally biased region" description="Acidic residues" evidence="1">
    <location>
        <begin position="90"/>
        <end position="133"/>
    </location>
</feature>
<sequence>MLDLSVGDGKTCMVAIKRNASLIGVCFTNDHRDALYARLETEVFNQFQKADSKLYEPALATILGTHKKRKDKKPNKTEKPGKKDTKDDTKEEDEEEEDEDEQEESEQEEPEEDEEDGAEEPEEEGIDSDEEAGPDPKSLSLKP</sequence>
<accession>A0A812N5B3</accession>
<gene>
    <name evidence="2" type="ORF">SPIL2461_LOCUS6512</name>
</gene>
<feature type="compositionally biased region" description="Basic and acidic residues" evidence="1">
    <location>
        <begin position="74"/>
        <end position="89"/>
    </location>
</feature>
<name>A0A812N5B3_SYMPI</name>
<dbReference type="OrthoDB" id="416075at2759"/>
<evidence type="ECO:0000313" key="3">
    <source>
        <dbReference type="Proteomes" id="UP000649617"/>
    </source>
</evidence>
<dbReference type="EMBL" id="CAJNIZ010009881">
    <property type="protein sequence ID" value="CAE7289826.1"/>
    <property type="molecule type" value="Genomic_DNA"/>
</dbReference>
<dbReference type="AlphaFoldDB" id="A0A812N5B3"/>
<proteinExistence type="predicted"/>
<protein>
    <submittedName>
        <fullName evidence="2">Uncharacterized protein</fullName>
    </submittedName>
</protein>
<evidence type="ECO:0000313" key="2">
    <source>
        <dbReference type="EMBL" id="CAE7289826.1"/>
    </source>
</evidence>
<feature type="region of interest" description="Disordered" evidence="1">
    <location>
        <begin position="62"/>
        <end position="143"/>
    </location>
</feature>
<keyword evidence="3" id="KW-1185">Reference proteome</keyword>
<dbReference type="Proteomes" id="UP000649617">
    <property type="component" value="Unassembled WGS sequence"/>
</dbReference>